<reference evidence="2" key="1">
    <citation type="submission" date="2021-01" db="EMBL/GenBank/DDBJ databases">
        <authorList>
            <person name="Corre E."/>
            <person name="Pelletier E."/>
            <person name="Niang G."/>
            <person name="Scheremetjew M."/>
            <person name="Finn R."/>
            <person name="Kale V."/>
            <person name="Holt S."/>
            <person name="Cochrane G."/>
            <person name="Meng A."/>
            <person name="Brown T."/>
            <person name="Cohen L."/>
        </authorList>
    </citation>
    <scope>NUCLEOTIDE SEQUENCE</scope>
    <source>
        <strain evidence="2">CCAP979/52</strain>
    </source>
</reference>
<protein>
    <submittedName>
        <fullName evidence="2">Uncharacterized protein</fullName>
    </submittedName>
</protein>
<feature type="chain" id="PRO_5031470605" evidence="1">
    <location>
        <begin position="18"/>
        <end position="186"/>
    </location>
</feature>
<name>A0A7S0MJI3_9CRYP</name>
<feature type="signal peptide" evidence="1">
    <location>
        <begin position="1"/>
        <end position="17"/>
    </location>
</feature>
<gene>
    <name evidence="2" type="ORF">CCUR1050_LOCUS21095</name>
</gene>
<dbReference type="EMBL" id="HBEZ01038343">
    <property type="protein sequence ID" value="CAD8643411.1"/>
    <property type="molecule type" value="Transcribed_RNA"/>
</dbReference>
<dbReference type="AlphaFoldDB" id="A0A7S0MJI3"/>
<sequence length="186" mass="20831">MLRLIGVAMLFSSNVLSVPVPLTEQTFCRPTRDSVFKHVLTDEKIRTSFICALSPFKNARTSDLMTGDLGPLAVDENLLNFLNRKDFQSFVNSAQHLELSCALFKSLSGSHDQKKLGPFSSLIAALAAKPAASEEDSQHLLEEHKALTLCQSFFAALRKKFELALLDDKKGVRYSLAPRYWRHCRS</sequence>
<keyword evidence="1" id="KW-0732">Signal</keyword>
<evidence type="ECO:0000256" key="1">
    <source>
        <dbReference type="SAM" id="SignalP"/>
    </source>
</evidence>
<evidence type="ECO:0000313" key="2">
    <source>
        <dbReference type="EMBL" id="CAD8643411.1"/>
    </source>
</evidence>
<accession>A0A7S0MJI3</accession>
<proteinExistence type="predicted"/>
<organism evidence="2">
    <name type="scientific">Cryptomonas curvata</name>
    <dbReference type="NCBI Taxonomy" id="233186"/>
    <lineage>
        <taxon>Eukaryota</taxon>
        <taxon>Cryptophyceae</taxon>
        <taxon>Cryptomonadales</taxon>
        <taxon>Cryptomonadaceae</taxon>
        <taxon>Cryptomonas</taxon>
    </lineage>
</organism>